<organism evidence="9 10">
    <name type="scientific">Aureococcus anophagefferens</name>
    <name type="common">Harmful bloom alga</name>
    <dbReference type="NCBI Taxonomy" id="44056"/>
    <lineage>
        <taxon>Eukaryota</taxon>
        <taxon>Sar</taxon>
        <taxon>Stramenopiles</taxon>
        <taxon>Ochrophyta</taxon>
        <taxon>Pelagophyceae</taxon>
        <taxon>Pelagomonadales</taxon>
        <taxon>Pelagomonadaceae</taxon>
        <taxon>Aureococcus</taxon>
    </lineage>
</organism>
<evidence type="ECO:0000313" key="10">
    <source>
        <dbReference type="Proteomes" id="UP001363151"/>
    </source>
</evidence>
<accession>A0ABR1FIE1</accession>
<protein>
    <submittedName>
        <fullName evidence="9">Sulfur molecule transporter</fullName>
    </submittedName>
</protein>
<keyword evidence="10" id="KW-1185">Reference proteome</keyword>
<evidence type="ECO:0000256" key="7">
    <source>
        <dbReference type="ARBA" id="ARBA00023136"/>
    </source>
</evidence>
<keyword evidence="5 8" id="KW-0812">Transmembrane</keyword>
<evidence type="ECO:0000256" key="6">
    <source>
        <dbReference type="ARBA" id="ARBA00022989"/>
    </source>
</evidence>
<dbReference type="PANTHER" id="PTHR30574:SF1">
    <property type="entry name" value="SULPHUR TRANSPORT DOMAIN-CONTAINING PROTEIN"/>
    <property type="match status" value="1"/>
</dbReference>
<feature type="transmembrane region" description="Helical" evidence="8">
    <location>
        <begin position="70"/>
        <end position="87"/>
    </location>
</feature>
<dbReference type="InterPro" id="IPR046513">
    <property type="entry name" value="DUF6691"/>
</dbReference>
<comment type="caution">
    <text evidence="9">The sequence shown here is derived from an EMBL/GenBank/DDBJ whole genome shotgun (WGS) entry which is preliminary data.</text>
</comment>
<evidence type="ECO:0000256" key="5">
    <source>
        <dbReference type="ARBA" id="ARBA00022692"/>
    </source>
</evidence>
<evidence type="ECO:0000256" key="4">
    <source>
        <dbReference type="ARBA" id="ARBA00022519"/>
    </source>
</evidence>
<name>A0ABR1FIE1_AURAN</name>
<keyword evidence="2" id="KW-0813">Transport</keyword>
<evidence type="ECO:0000256" key="1">
    <source>
        <dbReference type="ARBA" id="ARBA00004429"/>
    </source>
</evidence>
<reference evidence="9 10" key="1">
    <citation type="submission" date="2024-03" db="EMBL/GenBank/DDBJ databases">
        <title>Aureococcus anophagefferens CCMP1851 and Kratosvirus quantuckense: Draft genome of a second virus-susceptible host strain in the model system.</title>
        <authorList>
            <person name="Chase E."/>
            <person name="Truchon A.R."/>
            <person name="Schepens W."/>
            <person name="Wilhelm S.W."/>
        </authorList>
    </citation>
    <scope>NUCLEOTIDE SEQUENCE [LARGE SCALE GENOMIC DNA]</scope>
    <source>
        <strain evidence="9 10">CCMP1851</strain>
    </source>
</reference>
<keyword evidence="6 8" id="KW-1133">Transmembrane helix</keyword>
<gene>
    <name evidence="9" type="ORF">SO694_00073188</name>
</gene>
<feature type="transmembrane region" description="Helical" evidence="8">
    <location>
        <begin position="39"/>
        <end position="58"/>
    </location>
</feature>
<keyword evidence="7 8" id="KW-0472">Membrane</keyword>
<proteinExistence type="predicted"/>
<keyword evidence="4" id="KW-0997">Cell inner membrane</keyword>
<evidence type="ECO:0000256" key="3">
    <source>
        <dbReference type="ARBA" id="ARBA00022475"/>
    </source>
</evidence>
<feature type="transmembrane region" description="Helical" evidence="8">
    <location>
        <begin position="99"/>
        <end position="127"/>
    </location>
</feature>
<comment type="subcellular location">
    <subcellularLocation>
        <location evidence="1">Cell inner membrane</location>
        <topology evidence="1">Multi-pass membrane protein</topology>
    </subcellularLocation>
</comment>
<dbReference type="InterPro" id="IPR007272">
    <property type="entry name" value="Sulf_transp_TsuA/YedE"/>
</dbReference>
<evidence type="ECO:0000256" key="2">
    <source>
        <dbReference type="ARBA" id="ARBA00022448"/>
    </source>
</evidence>
<dbReference type="Proteomes" id="UP001363151">
    <property type="component" value="Unassembled WGS sequence"/>
</dbReference>
<evidence type="ECO:0000313" key="9">
    <source>
        <dbReference type="EMBL" id="KAK7231313.1"/>
    </source>
</evidence>
<feature type="transmembrane region" description="Helical" evidence="8">
    <location>
        <begin position="12"/>
        <end position="32"/>
    </location>
</feature>
<dbReference type="EMBL" id="JBBJCI010000417">
    <property type="protein sequence ID" value="KAK7231313.1"/>
    <property type="molecule type" value="Genomic_DNA"/>
</dbReference>
<sequence length="251" mass="24751">MESISLSPAFTPLPGLVGGALIGAICVARLHALGRLSGLSVDTLFVPGLVLGGAYAAFRTAPDAFVEGTTLPTWRLLLAGALVGVGVPMGKGCTSGNGVLGLGCLSAAGLVNVVAFMLAAAAAATGMTKASKVLGFLEPTRREGWDPTLACVMGGAVCVSLPGVAFGKLLAAHPHVQRWARRDVEPATALGGLLFGAGWGLAGACPCPALAAAGVALFQGQALAPACVFAGAMLATERAYAAATAAKTKAA</sequence>
<keyword evidence="3" id="KW-1003">Cell membrane</keyword>
<dbReference type="Pfam" id="PF20398">
    <property type="entry name" value="DUF6691"/>
    <property type="match status" value="1"/>
</dbReference>
<dbReference type="PANTHER" id="PTHR30574">
    <property type="entry name" value="INNER MEMBRANE PROTEIN YEDE"/>
    <property type="match status" value="1"/>
</dbReference>
<feature type="transmembrane region" description="Helical" evidence="8">
    <location>
        <begin position="147"/>
        <end position="171"/>
    </location>
</feature>
<evidence type="ECO:0000256" key="8">
    <source>
        <dbReference type="SAM" id="Phobius"/>
    </source>
</evidence>